<comment type="caution">
    <text evidence="1">The sequence shown here is derived from an EMBL/GenBank/DDBJ whole genome shotgun (WGS) entry which is preliminary data.</text>
</comment>
<dbReference type="RefSeq" id="WP_378300045.1">
    <property type="nucleotide sequence ID" value="NZ_JBHUKS010000003.1"/>
</dbReference>
<dbReference type="Proteomes" id="UP001597483">
    <property type="component" value="Unassembled WGS sequence"/>
</dbReference>
<name>A0ABW5H057_9PSEU</name>
<sequence length="297" mass="33809">MKTPQKLHLPEGDLMAFEESILRDQEPSANYQKVDVPGISQGRQSRVTVLEFKLSQGAEAVVWKRMGVGKGLTEQEAELLHDRLRKYRRSLRDLGWNIPKLFHTHTVQVGSEWQIYSYEQFIPGGDADFAVRDALEPNYRKWQLLRAAIETLGEYPERLLKPRVLCDREVTALPHGLDLKLANLVSDGSIVYFVDLFGPKELTSAGDWLSYTPKLDGLPQENLLAVTATREGAILRLFRLAEKSWIESGSAQKDAIRSELESVLTQSGIPQRERDFILIEIDNEYPWLDELYAESAV</sequence>
<protein>
    <recommendedName>
        <fullName evidence="3">Aminoglycoside phosphotransferase domain-containing protein</fullName>
    </recommendedName>
</protein>
<reference evidence="2" key="1">
    <citation type="journal article" date="2019" name="Int. J. Syst. Evol. Microbiol.">
        <title>The Global Catalogue of Microorganisms (GCM) 10K type strain sequencing project: providing services to taxonomists for standard genome sequencing and annotation.</title>
        <authorList>
            <consortium name="The Broad Institute Genomics Platform"/>
            <consortium name="The Broad Institute Genome Sequencing Center for Infectious Disease"/>
            <person name="Wu L."/>
            <person name="Ma J."/>
        </authorList>
    </citation>
    <scope>NUCLEOTIDE SEQUENCE [LARGE SCALE GENOMIC DNA]</scope>
    <source>
        <strain evidence="2">CGMCC 4.7641</strain>
    </source>
</reference>
<proteinExistence type="predicted"/>
<evidence type="ECO:0000313" key="1">
    <source>
        <dbReference type="EMBL" id="MFD2466280.1"/>
    </source>
</evidence>
<dbReference type="EMBL" id="JBHUKS010000003">
    <property type="protein sequence ID" value="MFD2466280.1"/>
    <property type="molecule type" value="Genomic_DNA"/>
</dbReference>
<accession>A0ABW5H057</accession>
<evidence type="ECO:0000313" key="2">
    <source>
        <dbReference type="Proteomes" id="UP001597483"/>
    </source>
</evidence>
<keyword evidence="2" id="KW-1185">Reference proteome</keyword>
<organism evidence="1 2">
    <name type="scientific">Amycolatopsis silviterrae</name>
    <dbReference type="NCBI Taxonomy" id="1656914"/>
    <lineage>
        <taxon>Bacteria</taxon>
        <taxon>Bacillati</taxon>
        <taxon>Actinomycetota</taxon>
        <taxon>Actinomycetes</taxon>
        <taxon>Pseudonocardiales</taxon>
        <taxon>Pseudonocardiaceae</taxon>
        <taxon>Amycolatopsis</taxon>
    </lineage>
</organism>
<evidence type="ECO:0008006" key="3">
    <source>
        <dbReference type="Google" id="ProtNLM"/>
    </source>
</evidence>
<gene>
    <name evidence="1" type="ORF">ACFSVL_02680</name>
</gene>